<gene>
    <name evidence="1" type="ORF">S01H1_31009</name>
</gene>
<dbReference type="AlphaFoldDB" id="X0TJP6"/>
<proteinExistence type="predicted"/>
<organism evidence="1">
    <name type="scientific">marine sediment metagenome</name>
    <dbReference type="NCBI Taxonomy" id="412755"/>
    <lineage>
        <taxon>unclassified sequences</taxon>
        <taxon>metagenomes</taxon>
        <taxon>ecological metagenomes</taxon>
    </lineage>
</organism>
<dbReference type="EMBL" id="BARS01019112">
    <property type="protein sequence ID" value="GAF87466.1"/>
    <property type="molecule type" value="Genomic_DNA"/>
</dbReference>
<accession>X0TJP6</accession>
<feature type="non-terminal residue" evidence="1">
    <location>
        <position position="57"/>
    </location>
</feature>
<sequence length="57" mass="6662">MIEEILQLYGKVEICKEENNLFHMKITDGFDPGFKNVNELLTLINDKLCEKYSIVVK</sequence>
<name>X0TJP6_9ZZZZ</name>
<protein>
    <submittedName>
        <fullName evidence="1">Uncharacterized protein</fullName>
    </submittedName>
</protein>
<evidence type="ECO:0000313" key="1">
    <source>
        <dbReference type="EMBL" id="GAF87466.1"/>
    </source>
</evidence>
<reference evidence="1" key="1">
    <citation type="journal article" date="2014" name="Front. Microbiol.">
        <title>High frequency of phylogenetically diverse reductive dehalogenase-homologous genes in deep subseafloor sedimentary metagenomes.</title>
        <authorList>
            <person name="Kawai M."/>
            <person name="Futagami T."/>
            <person name="Toyoda A."/>
            <person name="Takaki Y."/>
            <person name="Nishi S."/>
            <person name="Hori S."/>
            <person name="Arai W."/>
            <person name="Tsubouchi T."/>
            <person name="Morono Y."/>
            <person name="Uchiyama I."/>
            <person name="Ito T."/>
            <person name="Fujiyama A."/>
            <person name="Inagaki F."/>
            <person name="Takami H."/>
        </authorList>
    </citation>
    <scope>NUCLEOTIDE SEQUENCE</scope>
    <source>
        <strain evidence="1">Expedition CK06-06</strain>
    </source>
</reference>
<comment type="caution">
    <text evidence="1">The sequence shown here is derived from an EMBL/GenBank/DDBJ whole genome shotgun (WGS) entry which is preliminary data.</text>
</comment>